<sequence>MADKQRKDTMDRTTCRAQQAYSFNARHLHKYLRRAHPVRKIFGKASATSKSPDYSPMMVADFVFRKQVE</sequence>
<name>A0A1D1W5W4_RAMVA</name>
<evidence type="ECO:0000313" key="2">
    <source>
        <dbReference type="Proteomes" id="UP000186922"/>
    </source>
</evidence>
<comment type="caution">
    <text evidence="1">The sequence shown here is derived from an EMBL/GenBank/DDBJ whole genome shotgun (WGS) entry which is preliminary data.</text>
</comment>
<dbReference type="EMBL" id="BDGG01000017">
    <property type="protein sequence ID" value="GAV08213.1"/>
    <property type="molecule type" value="Genomic_DNA"/>
</dbReference>
<gene>
    <name evidence="1" type="primary">RvY_17939-1</name>
    <name evidence="1" type="synonym">RvY_17939.1</name>
    <name evidence="1" type="ORF">RvY_17939</name>
</gene>
<organism evidence="1 2">
    <name type="scientific">Ramazzottius varieornatus</name>
    <name type="common">Water bear</name>
    <name type="synonym">Tardigrade</name>
    <dbReference type="NCBI Taxonomy" id="947166"/>
    <lineage>
        <taxon>Eukaryota</taxon>
        <taxon>Metazoa</taxon>
        <taxon>Ecdysozoa</taxon>
        <taxon>Tardigrada</taxon>
        <taxon>Eutardigrada</taxon>
        <taxon>Parachela</taxon>
        <taxon>Hypsibioidea</taxon>
        <taxon>Ramazzottiidae</taxon>
        <taxon>Ramazzottius</taxon>
    </lineage>
</organism>
<reference evidence="1 2" key="1">
    <citation type="journal article" date="2016" name="Nat. Commun.">
        <title>Extremotolerant tardigrade genome and improved radiotolerance of human cultured cells by tardigrade-unique protein.</title>
        <authorList>
            <person name="Hashimoto T."/>
            <person name="Horikawa D.D."/>
            <person name="Saito Y."/>
            <person name="Kuwahara H."/>
            <person name="Kozuka-Hata H."/>
            <person name="Shin-I T."/>
            <person name="Minakuchi Y."/>
            <person name="Ohishi K."/>
            <person name="Motoyama A."/>
            <person name="Aizu T."/>
            <person name="Enomoto A."/>
            <person name="Kondo K."/>
            <person name="Tanaka S."/>
            <person name="Hara Y."/>
            <person name="Koshikawa S."/>
            <person name="Sagara H."/>
            <person name="Miura T."/>
            <person name="Yokobori S."/>
            <person name="Miyagawa K."/>
            <person name="Suzuki Y."/>
            <person name="Kubo T."/>
            <person name="Oyama M."/>
            <person name="Kohara Y."/>
            <person name="Fujiyama A."/>
            <person name="Arakawa K."/>
            <person name="Katayama T."/>
            <person name="Toyoda A."/>
            <person name="Kunieda T."/>
        </authorList>
    </citation>
    <scope>NUCLEOTIDE SEQUENCE [LARGE SCALE GENOMIC DNA]</scope>
    <source>
        <strain evidence="1 2">YOKOZUNA-1</strain>
    </source>
</reference>
<dbReference type="Proteomes" id="UP000186922">
    <property type="component" value="Unassembled WGS sequence"/>
</dbReference>
<protein>
    <submittedName>
        <fullName evidence="1">Uncharacterized protein</fullName>
    </submittedName>
</protein>
<evidence type="ECO:0000313" key="1">
    <source>
        <dbReference type="EMBL" id="GAV08213.1"/>
    </source>
</evidence>
<proteinExistence type="predicted"/>
<accession>A0A1D1W5W4</accession>
<keyword evidence="2" id="KW-1185">Reference proteome</keyword>
<dbReference type="AlphaFoldDB" id="A0A1D1W5W4"/>